<comment type="caution">
    <text evidence="1">The sequence shown here is derived from an EMBL/GenBank/DDBJ whole genome shotgun (WGS) entry which is preliminary data.</text>
</comment>
<dbReference type="OrthoDB" id="9795405at2"/>
<proteinExistence type="predicted"/>
<gene>
    <name evidence="1" type="ORF">C1O66_11190</name>
</gene>
<dbReference type="InterPro" id="IPR052707">
    <property type="entry name" value="OsmC_Ohr_Peroxiredoxin"/>
</dbReference>
<dbReference type="InterPro" id="IPR015946">
    <property type="entry name" value="KH_dom-like_a/b"/>
</dbReference>
<dbReference type="PANTHER" id="PTHR42830">
    <property type="entry name" value="OSMOTICALLY INDUCIBLE FAMILY PROTEIN"/>
    <property type="match status" value="1"/>
</dbReference>
<dbReference type="SUPFAM" id="SSF82784">
    <property type="entry name" value="OsmC-like"/>
    <property type="match status" value="1"/>
</dbReference>
<dbReference type="Proteomes" id="UP000235916">
    <property type="component" value="Unassembled WGS sequence"/>
</dbReference>
<evidence type="ECO:0000313" key="2">
    <source>
        <dbReference type="Proteomes" id="UP000235916"/>
    </source>
</evidence>
<name>A0A2N8KX81_9BURK</name>
<dbReference type="Gene3D" id="3.30.300.20">
    <property type="match status" value="1"/>
</dbReference>
<dbReference type="AlphaFoldDB" id="A0A2N8KX81"/>
<accession>A0A2N8KX81</accession>
<evidence type="ECO:0000313" key="1">
    <source>
        <dbReference type="EMBL" id="PND38031.1"/>
    </source>
</evidence>
<dbReference type="InterPro" id="IPR036102">
    <property type="entry name" value="OsmC/Ohrsf"/>
</dbReference>
<organism evidence="1 2">
    <name type="scientific">Kinneretia aquatilis</name>
    <dbReference type="NCBI Taxonomy" id="2070761"/>
    <lineage>
        <taxon>Bacteria</taxon>
        <taxon>Pseudomonadati</taxon>
        <taxon>Pseudomonadota</taxon>
        <taxon>Betaproteobacteria</taxon>
        <taxon>Burkholderiales</taxon>
        <taxon>Sphaerotilaceae</taxon>
        <taxon>Roseateles</taxon>
    </lineage>
</organism>
<reference evidence="1 2" key="1">
    <citation type="submission" date="2018-01" db="EMBL/GenBank/DDBJ databases">
        <title>Draft genome sequence of Paucibacter aquatile CR182 isolated from freshwater of the Nakdong River.</title>
        <authorList>
            <person name="Choi A."/>
            <person name="Chung E.J."/>
        </authorList>
    </citation>
    <scope>NUCLEOTIDE SEQUENCE [LARGE SCALE GENOMIC DNA]</scope>
    <source>
        <strain evidence="1 2">CR182</strain>
    </source>
</reference>
<protein>
    <submittedName>
        <fullName evidence="1">Peroxiredoxin</fullName>
    </submittedName>
</protein>
<sequence length="160" mass="17453">MSTHHATIRWALGPDEDFTGRRYSRAHRWLFDGGAEVPASSSPSVVRLPFSDPSAVDPEEAFIAALSSCHMLWFLDLAARAGYVVSHYEDPAEGLMAKNEAGQDAITEVMLRPEVQFGGAKAPDEAAVQALHHAAHTHCFIANSVRSTVRCEGSWSYLVT</sequence>
<dbReference type="PANTHER" id="PTHR42830:SF2">
    <property type="entry name" value="OSMC_OHR FAMILY PROTEIN"/>
    <property type="match status" value="1"/>
</dbReference>
<keyword evidence="2" id="KW-1185">Reference proteome</keyword>
<dbReference type="Pfam" id="PF02566">
    <property type="entry name" value="OsmC"/>
    <property type="match status" value="1"/>
</dbReference>
<dbReference type="EMBL" id="POSP01000003">
    <property type="protein sequence ID" value="PND38031.1"/>
    <property type="molecule type" value="Genomic_DNA"/>
</dbReference>
<dbReference type="RefSeq" id="WP_102767951.1">
    <property type="nucleotide sequence ID" value="NZ_POSP01000003.1"/>
</dbReference>
<dbReference type="InterPro" id="IPR003718">
    <property type="entry name" value="OsmC/Ohr_fam"/>
</dbReference>